<feature type="compositionally biased region" description="Basic and acidic residues" evidence="1">
    <location>
        <begin position="20"/>
        <end position="31"/>
    </location>
</feature>
<protein>
    <submittedName>
        <fullName evidence="2">Uncharacterized protein</fullName>
    </submittedName>
</protein>
<reference evidence="2" key="2">
    <citation type="submission" date="2023-05" db="EMBL/GenBank/DDBJ databases">
        <authorList>
            <consortium name="Lawrence Berkeley National Laboratory"/>
            <person name="Steindorff A."/>
            <person name="Hensen N."/>
            <person name="Bonometti L."/>
            <person name="Westerberg I."/>
            <person name="Brannstrom I.O."/>
            <person name="Guillou S."/>
            <person name="Cros-Aarteil S."/>
            <person name="Calhoun S."/>
            <person name="Haridas S."/>
            <person name="Kuo A."/>
            <person name="Mondo S."/>
            <person name="Pangilinan J."/>
            <person name="Riley R."/>
            <person name="Labutti K."/>
            <person name="Andreopoulos B."/>
            <person name="Lipzen A."/>
            <person name="Chen C."/>
            <person name="Yanf M."/>
            <person name="Daum C."/>
            <person name="Ng V."/>
            <person name="Clum A."/>
            <person name="Ohm R."/>
            <person name="Martin F."/>
            <person name="Silar P."/>
            <person name="Natvig D."/>
            <person name="Lalanne C."/>
            <person name="Gautier V."/>
            <person name="Ament-Velasquez S.L."/>
            <person name="Kruys A."/>
            <person name="Hutchinson M.I."/>
            <person name="Powell A.J."/>
            <person name="Barry K."/>
            <person name="Miller A.N."/>
            <person name="Grigoriev I.V."/>
            <person name="Debuchy R."/>
            <person name="Gladieux P."/>
            <person name="Thoren M.H."/>
            <person name="Johannesson H."/>
        </authorList>
    </citation>
    <scope>NUCLEOTIDE SEQUENCE</scope>
    <source>
        <strain evidence="2">PSN309</strain>
    </source>
</reference>
<feature type="region of interest" description="Disordered" evidence="1">
    <location>
        <begin position="13"/>
        <end position="66"/>
    </location>
</feature>
<evidence type="ECO:0000313" key="2">
    <source>
        <dbReference type="EMBL" id="KAK4191107.1"/>
    </source>
</evidence>
<gene>
    <name evidence="2" type="ORF">QBC35DRAFT_35677</name>
</gene>
<accession>A0AAN7AM27</accession>
<dbReference type="Proteomes" id="UP001302126">
    <property type="component" value="Unassembled WGS sequence"/>
</dbReference>
<comment type="caution">
    <text evidence="2">The sequence shown here is derived from an EMBL/GenBank/DDBJ whole genome shotgun (WGS) entry which is preliminary data.</text>
</comment>
<reference evidence="2" key="1">
    <citation type="journal article" date="2023" name="Mol. Phylogenet. Evol.">
        <title>Genome-scale phylogeny and comparative genomics of the fungal order Sordariales.</title>
        <authorList>
            <person name="Hensen N."/>
            <person name="Bonometti L."/>
            <person name="Westerberg I."/>
            <person name="Brannstrom I.O."/>
            <person name="Guillou S."/>
            <person name="Cros-Aarteil S."/>
            <person name="Calhoun S."/>
            <person name="Haridas S."/>
            <person name="Kuo A."/>
            <person name="Mondo S."/>
            <person name="Pangilinan J."/>
            <person name="Riley R."/>
            <person name="LaButti K."/>
            <person name="Andreopoulos B."/>
            <person name="Lipzen A."/>
            <person name="Chen C."/>
            <person name="Yan M."/>
            <person name="Daum C."/>
            <person name="Ng V."/>
            <person name="Clum A."/>
            <person name="Steindorff A."/>
            <person name="Ohm R.A."/>
            <person name="Martin F."/>
            <person name="Silar P."/>
            <person name="Natvig D.O."/>
            <person name="Lalanne C."/>
            <person name="Gautier V."/>
            <person name="Ament-Velasquez S.L."/>
            <person name="Kruys A."/>
            <person name="Hutchinson M.I."/>
            <person name="Powell A.J."/>
            <person name="Barry K."/>
            <person name="Miller A.N."/>
            <person name="Grigoriev I.V."/>
            <person name="Debuchy R."/>
            <person name="Gladieux P."/>
            <person name="Hiltunen Thoren M."/>
            <person name="Johannesson H."/>
        </authorList>
    </citation>
    <scope>NUCLEOTIDE SEQUENCE</scope>
    <source>
        <strain evidence="2">PSN309</strain>
    </source>
</reference>
<sequence>MVMGVRCGRRWKWRRRKRQKGPDEMVEVGRDRRGRQNRHRQGTSAESRAGDRGCSGSGCTAKSSRGKAPVVGSRLLRATRRVEVSRPIEWLTGFYCAKPMHALAAEREKNEYCWMKKKTTQRGRSRDILATSKARRSRCDPCFWIYDQALSTTSTARFDTTLQSSDWQCDEKPAIEGLSVLRIIRNSTKKKPALTGQASMKPSPGR</sequence>
<keyword evidence="3" id="KW-1185">Reference proteome</keyword>
<feature type="compositionally biased region" description="Basic residues" evidence="1">
    <location>
        <begin position="32"/>
        <end position="41"/>
    </location>
</feature>
<proteinExistence type="predicted"/>
<evidence type="ECO:0000313" key="3">
    <source>
        <dbReference type="Proteomes" id="UP001302126"/>
    </source>
</evidence>
<organism evidence="2 3">
    <name type="scientific">Podospora australis</name>
    <dbReference type="NCBI Taxonomy" id="1536484"/>
    <lineage>
        <taxon>Eukaryota</taxon>
        <taxon>Fungi</taxon>
        <taxon>Dikarya</taxon>
        <taxon>Ascomycota</taxon>
        <taxon>Pezizomycotina</taxon>
        <taxon>Sordariomycetes</taxon>
        <taxon>Sordariomycetidae</taxon>
        <taxon>Sordariales</taxon>
        <taxon>Podosporaceae</taxon>
        <taxon>Podospora</taxon>
    </lineage>
</organism>
<evidence type="ECO:0000256" key="1">
    <source>
        <dbReference type="SAM" id="MobiDB-lite"/>
    </source>
</evidence>
<name>A0AAN7AM27_9PEZI</name>
<dbReference type="AlphaFoldDB" id="A0AAN7AM27"/>
<dbReference type="EMBL" id="MU864361">
    <property type="protein sequence ID" value="KAK4191107.1"/>
    <property type="molecule type" value="Genomic_DNA"/>
</dbReference>